<accession>A0A0A0RMY8</accession>
<dbReference type="InterPro" id="IPR017853">
    <property type="entry name" value="GH"/>
</dbReference>
<dbReference type="PROSITE" id="PS51904">
    <property type="entry name" value="GLYCOSYL_HYDROL_F25_2"/>
    <property type="match status" value="1"/>
</dbReference>
<dbReference type="Gene3D" id="3.20.20.80">
    <property type="entry name" value="Glycosidases"/>
    <property type="match status" value="1"/>
</dbReference>
<sequence>MQSRNSKNVKIIDVSHHNGTINWTQVVLDGVKGAYIKLTEGTSFLSKTAYQNYLGAKNAGLRVGLYFVHTFFFISLLTSYSKYCIL</sequence>
<evidence type="ECO:0000256" key="2">
    <source>
        <dbReference type="ARBA" id="ARBA00010646"/>
    </source>
</evidence>
<reference evidence="5 6" key="1">
    <citation type="submission" date="2014-07" db="EMBL/GenBank/DDBJ databases">
        <title>Complete Genome of Bacillus megaterium Myophage Mater.</title>
        <authorList>
            <person name="Lancaster J.C."/>
            <person name="Hodde M.K."/>
            <person name="Hernandez A.C."/>
            <person name="Everett G.F.K."/>
        </authorList>
    </citation>
    <scope>NUCLEOTIDE SEQUENCE [LARGE SCALE GENOMIC DNA]</scope>
</reference>
<evidence type="ECO:0000256" key="3">
    <source>
        <dbReference type="ARBA" id="ARBA00012732"/>
    </source>
</evidence>
<dbReference type="EC" id="3.2.1.17" evidence="3"/>
<gene>
    <name evidence="5" type="ORF">CPT_Mater205</name>
</gene>
<protein>
    <recommendedName>
        <fullName evidence="3">lysozyme</fullName>
        <ecNumber evidence="3">3.2.1.17</ecNumber>
    </recommendedName>
</protein>
<keyword evidence="4" id="KW-1133">Transmembrane helix</keyword>
<dbReference type="Proteomes" id="UP000030206">
    <property type="component" value="Segment"/>
</dbReference>
<dbReference type="PANTHER" id="PTHR34135">
    <property type="entry name" value="LYSOZYME"/>
    <property type="match status" value="1"/>
</dbReference>
<evidence type="ECO:0000256" key="4">
    <source>
        <dbReference type="SAM" id="Phobius"/>
    </source>
</evidence>
<dbReference type="Pfam" id="PF01183">
    <property type="entry name" value="Glyco_hydro_25"/>
    <property type="match status" value="1"/>
</dbReference>
<dbReference type="EMBL" id="KM236245">
    <property type="protein sequence ID" value="AIW03362.1"/>
    <property type="molecule type" value="Genomic_DNA"/>
</dbReference>
<proteinExistence type="inferred from homology"/>
<dbReference type="KEGG" id="vg:24607110"/>
<comment type="catalytic activity">
    <reaction evidence="1">
        <text>Hydrolysis of (1-&gt;4)-beta-linkages between N-acetylmuramic acid and N-acetyl-D-glucosamine residues in a peptidoglycan and between N-acetyl-D-glucosamine residues in chitodextrins.</text>
        <dbReference type="EC" id="3.2.1.17"/>
    </reaction>
</comment>
<dbReference type="OrthoDB" id="25793at10239"/>
<name>A0A0A0RMY8_9CAUD</name>
<dbReference type="RefSeq" id="YP_009151164.1">
    <property type="nucleotide sequence ID" value="NC_027366.1"/>
</dbReference>
<dbReference type="GO" id="GO:0009253">
    <property type="term" value="P:peptidoglycan catabolic process"/>
    <property type="evidence" value="ECO:0007669"/>
    <property type="project" value="InterPro"/>
</dbReference>
<dbReference type="GeneID" id="24607110"/>
<keyword evidence="6" id="KW-1185">Reference proteome</keyword>
<dbReference type="GO" id="GO:0016052">
    <property type="term" value="P:carbohydrate catabolic process"/>
    <property type="evidence" value="ECO:0007669"/>
    <property type="project" value="TreeGrafter"/>
</dbReference>
<feature type="transmembrane region" description="Helical" evidence="4">
    <location>
        <begin position="63"/>
        <end position="81"/>
    </location>
</feature>
<dbReference type="PANTHER" id="PTHR34135:SF2">
    <property type="entry name" value="LYSOZYME"/>
    <property type="match status" value="1"/>
</dbReference>
<dbReference type="GO" id="GO:0016998">
    <property type="term" value="P:cell wall macromolecule catabolic process"/>
    <property type="evidence" value="ECO:0007669"/>
    <property type="project" value="InterPro"/>
</dbReference>
<dbReference type="InterPro" id="IPR002053">
    <property type="entry name" value="Glyco_hydro_25"/>
</dbReference>
<dbReference type="SUPFAM" id="SSF51445">
    <property type="entry name" value="(Trans)glycosidases"/>
    <property type="match status" value="1"/>
</dbReference>
<evidence type="ECO:0000313" key="6">
    <source>
        <dbReference type="Proteomes" id="UP000030206"/>
    </source>
</evidence>
<keyword evidence="4" id="KW-0472">Membrane</keyword>
<evidence type="ECO:0000256" key="1">
    <source>
        <dbReference type="ARBA" id="ARBA00000632"/>
    </source>
</evidence>
<dbReference type="GO" id="GO:0003796">
    <property type="term" value="F:lysozyme activity"/>
    <property type="evidence" value="ECO:0007669"/>
    <property type="project" value="UniProtKB-EC"/>
</dbReference>
<organism evidence="5 6">
    <name type="scientific">Bacillus phage Mater</name>
    <dbReference type="NCBI Taxonomy" id="1540090"/>
    <lineage>
        <taxon>Viruses</taxon>
        <taxon>Duplodnaviria</taxon>
        <taxon>Heunggongvirae</taxon>
        <taxon>Uroviricota</taxon>
        <taxon>Caudoviricetes</taxon>
        <taxon>Herelleviridae</taxon>
        <taxon>Bastillevirinae</taxon>
        <taxon>Matervirus</taxon>
        <taxon>Matervirus mater</taxon>
    </lineage>
</organism>
<comment type="similarity">
    <text evidence="2">Belongs to the glycosyl hydrolase 25 family.</text>
</comment>
<keyword evidence="4" id="KW-0812">Transmembrane</keyword>
<evidence type="ECO:0000313" key="5">
    <source>
        <dbReference type="EMBL" id="AIW03362.1"/>
    </source>
</evidence>
<keyword evidence="5" id="KW-0378">Hydrolase</keyword>